<dbReference type="GeneID" id="42780632"/>
<dbReference type="EMBL" id="CP045482">
    <property type="protein sequence ID" value="QGR22762.1"/>
    <property type="molecule type" value="Genomic_DNA"/>
</dbReference>
<organism evidence="3 4">
    <name type="scientific">Acidianus ambivalens</name>
    <name type="common">Desulfurolobus ambivalens</name>
    <dbReference type="NCBI Taxonomy" id="2283"/>
    <lineage>
        <taxon>Archaea</taxon>
        <taxon>Thermoproteota</taxon>
        <taxon>Thermoprotei</taxon>
        <taxon>Sulfolobales</taxon>
        <taxon>Sulfolobaceae</taxon>
        <taxon>Acidianus</taxon>
    </lineage>
</organism>
<dbReference type="EMBL" id="WHYS01000001">
    <property type="protein sequence ID" value="MQL54980.1"/>
    <property type="molecule type" value="Genomic_DNA"/>
</dbReference>
<dbReference type="RefSeq" id="WP_152940399.1">
    <property type="nucleotide sequence ID" value="NZ_CP045482.1"/>
</dbReference>
<dbReference type="Proteomes" id="UP000426328">
    <property type="component" value="Chromosome"/>
</dbReference>
<evidence type="ECO:0000259" key="1">
    <source>
        <dbReference type="Pfam" id="PF13360"/>
    </source>
</evidence>
<dbReference type="SMART" id="SM00564">
    <property type="entry name" value="PQQ"/>
    <property type="match status" value="4"/>
</dbReference>
<accession>A0A650CYP3</accession>
<dbReference type="Proteomes" id="UP000474054">
    <property type="component" value="Unassembled WGS sequence"/>
</dbReference>
<reference evidence="2 5" key="1">
    <citation type="submission" date="2019-10" db="EMBL/GenBank/DDBJ databases">
        <title>Comparative genomics of sulfur disproportionating microorganisms.</title>
        <authorList>
            <person name="Ward L.M."/>
            <person name="Bertran E."/>
            <person name="Johnston D."/>
        </authorList>
    </citation>
    <scope>NUCLEOTIDE SEQUENCE [LARGE SCALE GENOMIC DNA]</scope>
    <source>
        <strain evidence="2 5">DSM 3772</strain>
    </source>
</reference>
<dbReference type="InterPro" id="IPR009272">
    <property type="entry name" value="DUF929"/>
</dbReference>
<dbReference type="InterPro" id="IPR002372">
    <property type="entry name" value="PQQ_rpt_dom"/>
</dbReference>
<dbReference type="InterPro" id="IPR015943">
    <property type="entry name" value="WD40/YVTN_repeat-like_dom_sf"/>
</dbReference>
<protein>
    <submittedName>
        <fullName evidence="3">DUF929 domain-containing protein</fullName>
    </submittedName>
</protein>
<dbReference type="InterPro" id="IPR011047">
    <property type="entry name" value="Quinoprotein_ADH-like_sf"/>
</dbReference>
<evidence type="ECO:0000313" key="2">
    <source>
        <dbReference type="EMBL" id="MQL54980.1"/>
    </source>
</evidence>
<dbReference type="Pfam" id="PF06053">
    <property type="entry name" value="DUF929"/>
    <property type="match status" value="1"/>
</dbReference>
<dbReference type="Gene3D" id="2.40.128.630">
    <property type="match status" value="1"/>
</dbReference>
<gene>
    <name evidence="3" type="ORF">D1866_12825</name>
    <name evidence="2" type="ORF">GFB69_04265</name>
</gene>
<reference evidence="3 4" key="2">
    <citation type="submission" date="2019-10" db="EMBL/GenBank/DDBJ databases">
        <title>Genome Sequences from Six Type Strain Members of the Archaeal Family Sulfolobaceae: Acidianus ambivalens, Acidianus infernus, Metallosphaera prunae, Stygiolobus azoricus, Sulfolobus metallicus, and Sulfurisphaera ohwakuensis.</title>
        <authorList>
            <person name="Counts J.A."/>
            <person name="Kelly R.M."/>
        </authorList>
    </citation>
    <scope>NUCLEOTIDE SEQUENCE [LARGE SCALE GENOMIC DNA]</scope>
    <source>
        <strain evidence="3 4">LEI 10</strain>
    </source>
</reference>
<dbReference type="Gene3D" id="2.130.10.10">
    <property type="entry name" value="YVTN repeat-like/Quinoprotein amine dehydrogenase"/>
    <property type="match status" value="1"/>
</dbReference>
<dbReference type="InterPro" id="IPR018391">
    <property type="entry name" value="PQQ_b-propeller_rpt"/>
</dbReference>
<name>A0A650CYP3_ACIAM</name>
<dbReference type="AlphaFoldDB" id="A0A650CYP3"/>
<evidence type="ECO:0000313" key="5">
    <source>
        <dbReference type="Proteomes" id="UP000474054"/>
    </source>
</evidence>
<feature type="domain" description="Pyrrolo-quinoline quinone repeat" evidence="1">
    <location>
        <begin position="365"/>
        <end position="504"/>
    </location>
</feature>
<sequence length="738" mass="81242">MLKRRLVESFLIMAILVGVASSAYLLSQTHPTTAQPNYLKDAQWVPPSAVKPGEWVKVTNQDFAPVNKTEVFLDGWIGCHVAAMDSWLIFYVLSHYGFNFTYEFHTSDPYRTPPNVPGLIFEGYKAPKNSPIIFDWIYMYNQYLNEALLPTPQPMNYSISNTIAIYYGLMELKEFAPQWVYNIAVTYNVPIVGQYKSPPHVVTMLIVTGPNGTWLLLGPSYPPSAIDKLTPEEVMEELITQSNPELMKAIYQFWQILNESMGKPSVAVSVCVQAEEITSYLHGFGFTTYYYPCNYPKEATGPSCWIMYANSECRNPVFSGDLNTSWIYQQMNAFQYGNITAWEEDIKLLGSEFGSGYEQAAGDAVGPSFANGIVYVGSDSGQLYAINAYTGKAVWILTTPAAVIMSEPVVYHGLVYVGLGPATFTYEQGKLNAYGGGHRGLYTGLTGLLAVNASTGVPKWLFLTKSQAMPTPVAYNGMVIFDDGDGNVYALNAPNGQLIWNYSYDGSANMASLNLYIGKGYALVITAFSPGYPVNMSAIIALYANNGTPAYIIKVPFAYGSSVGDAVPAIYGCYLVDSFMGYPIYHGVYLNQIYVRQVLLVANVTNGKIIYVENITGYGHPGDDNNGFSPLVYNGIIYVPSHINRTVAAFNLSTGKLIWVSPKLYHASLADQPVYYDGYIIVPDFDHIAVLNATTGQLVNKYYVGVDLGKDQPVIVGNDLIDSSIFGYIIAVPLCLVL</sequence>
<dbReference type="Pfam" id="PF13360">
    <property type="entry name" value="PQQ_2"/>
    <property type="match status" value="1"/>
</dbReference>
<keyword evidence="4" id="KW-1185">Reference proteome</keyword>
<dbReference type="PANTHER" id="PTHR34512">
    <property type="entry name" value="CELL SURFACE PROTEIN"/>
    <property type="match status" value="1"/>
</dbReference>
<dbReference type="SUPFAM" id="SSF50998">
    <property type="entry name" value="Quinoprotein alcohol dehydrogenase-like"/>
    <property type="match status" value="2"/>
</dbReference>
<proteinExistence type="predicted"/>
<evidence type="ECO:0000313" key="3">
    <source>
        <dbReference type="EMBL" id="QGR22762.1"/>
    </source>
</evidence>
<dbReference type="PANTHER" id="PTHR34512:SF30">
    <property type="entry name" value="OUTER MEMBRANE PROTEIN ASSEMBLY FACTOR BAMB"/>
    <property type="match status" value="1"/>
</dbReference>
<evidence type="ECO:0000313" key="4">
    <source>
        <dbReference type="Proteomes" id="UP000426328"/>
    </source>
</evidence>
<dbReference type="KEGG" id="aamb:D1866_12825"/>